<dbReference type="AlphaFoldDB" id="A0A6A4GX73"/>
<accession>A0A6A4GX73</accession>
<sequence length="279" mass="31738">MQIREREFSRYIQTSNFTACWLKNWHQNFCHETLIWRQLRHPNILPLLGVNQTTFAPAFCFIAPWMDNGDVITYLKKNPSHSRLAVLLDIAAGLVYLHSKDPPIIHGDIRGANVLVTDDLHCCIADFGLATCKPNVPFPALLDSDMSIYDTHPLSKVRSSIRWMAPERFNVKEVVIVNEHPSSDIYSFGCSIIEILTLQHPFHDKKSDAAVLFGILNGERPWRLENIWCPDSIWDLATQCWALDPKARPTAREVYEALKQPVLELPPSGSGVQVQSLQI</sequence>
<evidence type="ECO:0000313" key="3">
    <source>
        <dbReference type="Proteomes" id="UP000799118"/>
    </source>
</evidence>
<dbReference type="InterPro" id="IPR011009">
    <property type="entry name" value="Kinase-like_dom_sf"/>
</dbReference>
<name>A0A6A4GX73_9AGAR</name>
<feature type="domain" description="Protein kinase" evidence="1">
    <location>
        <begin position="1"/>
        <end position="263"/>
    </location>
</feature>
<gene>
    <name evidence="2" type="ORF">BT96DRAFT_1064551</name>
</gene>
<dbReference type="PANTHER" id="PTHR44329">
    <property type="entry name" value="SERINE/THREONINE-PROTEIN KINASE TNNI3K-RELATED"/>
    <property type="match status" value="1"/>
</dbReference>
<dbReference type="InterPro" id="IPR008266">
    <property type="entry name" value="Tyr_kinase_AS"/>
</dbReference>
<dbReference type="InterPro" id="IPR001245">
    <property type="entry name" value="Ser-Thr/Tyr_kinase_cat_dom"/>
</dbReference>
<organism evidence="2 3">
    <name type="scientific">Gymnopus androsaceus JB14</name>
    <dbReference type="NCBI Taxonomy" id="1447944"/>
    <lineage>
        <taxon>Eukaryota</taxon>
        <taxon>Fungi</taxon>
        <taxon>Dikarya</taxon>
        <taxon>Basidiomycota</taxon>
        <taxon>Agaricomycotina</taxon>
        <taxon>Agaricomycetes</taxon>
        <taxon>Agaricomycetidae</taxon>
        <taxon>Agaricales</taxon>
        <taxon>Marasmiineae</taxon>
        <taxon>Omphalotaceae</taxon>
        <taxon>Gymnopus</taxon>
    </lineage>
</organism>
<dbReference type="Pfam" id="PF07714">
    <property type="entry name" value="PK_Tyr_Ser-Thr"/>
    <property type="match status" value="1"/>
</dbReference>
<dbReference type="SUPFAM" id="SSF56112">
    <property type="entry name" value="Protein kinase-like (PK-like)"/>
    <property type="match status" value="1"/>
</dbReference>
<evidence type="ECO:0000313" key="2">
    <source>
        <dbReference type="EMBL" id="KAE9390368.1"/>
    </source>
</evidence>
<dbReference type="PIRSF" id="PIRSF000654">
    <property type="entry name" value="Integrin-linked_kinase"/>
    <property type="match status" value="1"/>
</dbReference>
<dbReference type="InterPro" id="IPR000719">
    <property type="entry name" value="Prot_kinase_dom"/>
</dbReference>
<keyword evidence="2" id="KW-0418">Kinase</keyword>
<keyword evidence="2" id="KW-0808">Transferase</keyword>
<dbReference type="InterPro" id="IPR051681">
    <property type="entry name" value="Ser/Thr_Kinases-Pseudokinases"/>
</dbReference>
<dbReference type="PANTHER" id="PTHR44329:SF214">
    <property type="entry name" value="PROTEIN KINASE DOMAIN-CONTAINING PROTEIN"/>
    <property type="match status" value="1"/>
</dbReference>
<dbReference type="GO" id="GO:0004674">
    <property type="term" value="F:protein serine/threonine kinase activity"/>
    <property type="evidence" value="ECO:0007669"/>
    <property type="project" value="TreeGrafter"/>
</dbReference>
<dbReference type="PROSITE" id="PS50011">
    <property type="entry name" value="PROTEIN_KINASE_DOM"/>
    <property type="match status" value="1"/>
</dbReference>
<reference evidence="2" key="1">
    <citation type="journal article" date="2019" name="Environ. Microbiol.">
        <title>Fungal ecological strategies reflected in gene transcription - a case study of two litter decomposers.</title>
        <authorList>
            <person name="Barbi F."/>
            <person name="Kohler A."/>
            <person name="Barry K."/>
            <person name="Baskaran P."/>
            <person name="Daum C."/>
            <person name="Fauchery L."/>
            <person name="Ihrmark K."/>
            <person name="Kuo A."/>
            <person name="LaButti K."/>
            <person name="Lipzen A."/>
            <person name="Morin E."/>
            <person name="Grigoriev I.V."/>
            <person name="Henrissat B."/>
            <person name="Lindahl B."/>
            <person name="Martin F."/>
        </authorList>
    </citation>
    <scope>NUCLEOTIDE SEQUENCE</scope>
    <source>
        <strain evidence="2">JB14</strain>
    </source>
</reference>
<dbReference type="Gene3D" id="1.10.510.10">
    <property type="entry name" value="Transferase(Phosphotransferase) domain 1"/>
    <property type="match status" value="1"/>
</dbReference>
<dbReference type="Proteomes" id="UP000799118">
    <property type="component" value="Unassembled WGS sequence"/>
</dbReference>
<dbReference type="PROSITE" id="PS00109">
    <property type="entry name" value="PROTEIN_KINASE_TYR"/>
    <property type="match status" value="1"/>
</dbReference>
<protein>
    <submittedName>
        <fullName evidence="2">Kinase-like protein</fullName>
    </submittedName>
</protein>
<dbReference type="GO" id="GO:0005524">
    <property type="term" value="F:ATP binding"/>
    <property type="evidence" value="ECO:0007669"/>
    <property type="project" value="InterPro"/>
</dbReference>
<dbReference type="EMBL" id="ML769660">
    <property type="protein sequence ID" value="KAE9390368.1"/>
    <property type="molecule type" value="Genomic_DNA"/>
</dbReference>
<dbReference type="OrthoDB" id="346907at2759"/>
<keyword evidence="3" id="KW-1185">Reference proteome</keyword>
<evidence type="ECO:0000259" key="1">
    <source>
        <dbReference type="PROSITE" id="PS50011"/>
    </source>
</evidence>
<proteinExistence type="predicted"/>